<dbReference type="Gene3D" id="3.30.1130.10">
    <property type="match status" value="1"/>
</dbReference>
<dbReference type="SUPFAM" id="SSF55620">
    <property type="entry name" value="Tetrahydrobiopterin biosynthesis enzymes-like"/>
    <property type="match status" value="1"/>
</dbReference>
<gene>
    <name evidence="9" type="ORF">OSTQU699_LOCUS6673</name>
</gene>
<dbReference type="GO" id="GO:0005525">
    <property type="term" value="F:GTP binding"/>
    <property type="evidence" value="ECO:0007669"/>
    <property type="project" value="TreeGrafter"/>
</dbReference>
<evidence type="ECO:0000313" key="10">
    <source>
        <dbReference type="Proteomes" id="UP000708148"/>
    </source>
</evidence>
<comment type="pathway">
    <text evidence="1">Cofactor biosynthesis; 7,8-dihydroneopterin triphosphate biosynthesis; 7,8-dihydroneopterin triphosphate from GTP: step 1/1.</text>
</comment>
<dbReference type="GO" id="GO:0003934">
    <property type="term" value="F:GTP cyclohydrolase I activity"/>
    <property type="evidence" value="ECO:0007669"/>
    <property type="project" value="UniProtKB-EC"/>
</dbReference>
<evidence type="ECO:0000256" key="6">
    <source>
        <dbReference type="ARBA" id="ARBA00030854"/>
    </source>
</evidence>
<dbReference type="GO" id="GO:0005737">
    <property type="term" value="C:cytoplasm"/>
    <property type="evidence" value="ECO:0007669"/>
    <property type="project" value="TreeGrafter"/>
</dbReference>
<dbReference type="GO" id="GO:0006729">
    <property type="term" value="P:tetrahydrobiopterin biosynthetic process"/>
    <property type="evidence" value="ECO:0007669"/>
    <property type="project" value="TreeGrafter"/>
</dbReference>
<dbReference type="PANTHER" id="PTHR11109">
    <property type="entry name" value="GTP CYCLOHYDROLASE I"/>
    <property type="match status" value="1"/>
</dbReference>
<organism evidence="9 10">
    <name type="scientific">Ostreobium quekettii</name>
    <dbReference type="NCBI Taxonomy" id="121088"/>
    <lineage>
        <taxon>Eukaryota</taxon>
        <taxon>Viridiplantae</taxon>
        <taxon>Chlorophyta</taxon>
        <taxon>core chlorophytes</taxon>
        <taxon>Ulvophyceae</taxon>
        <taxon>TCBD clade</taxon>
        <taxon>Bryopsidales</taxon>
        <taxon>Ostreobineae</taxon>
        <taxon>Ostreobiaceae</taxon>
        <taxon>Ostreobium</taxon>
    </lineage>
</organism>
<protein>
    <recommendedName>
        <fullName evidence="4">GTP cyclohydrolase 1</fullName>
        <ecNumber evidence="3">3.5.4.16</ecNumber>
    </recommendedName>
    <alternativeName>
        <fullName evidence="6">GTP cyclohydrolase I</fullName>
    </alternativeName>
</protein>
<evidence type="ECO:0000256" key="5">
    <source>
        <dbReference type="ARBA" id="ARBA00022801"/>
    </source>
</evidence>
<dbReference type="InterPro" id="IPR043133">
    <property type="entry name" value="GTP-CH-I_C/QueF"/>
</dbReference>
<evidence type="ECO:0000259" key="8">
    <source>
        <dbReference type="Pfam" id="PF01227"/>
    </source>
</evidence>
<comment type="similarity">
    <text evidence="2">Belongs to the GTP cyclohydrolase I family.</text>
</comment>
<evidence type="ECO:0000256" key="4">
    <source>
        <dbReference type="ARBA" id="ARBA00017272"/>
    </source>
</evidence>
<name>A0A8S1J1F8_9CHLO</name>
<sequence>RLTAAAKNYARHMLAATWGYFQPLPVPCQEAPPPDDRRAPSRQGTPMQGLDTSSESSTRDFPEIQRLRSLCGSAQGHLPYESFWAPGPPEGPQSDDNSYTADMDTVPSEDSSGRWPLGRGHWLLNLPCSECEGFCFAFRSTCEHHLLPFYGDIFVAYKPGDSRLKLSHDQIEDLVNVFTLRLQVQERITHQVADALTGLVGPAGVLVVCQAAHSCMLARGAECHSGTTVTTAMRGRVGRVMAEAAQRALRERAMLQTCGATPVPLAGLEP</sequence>
<evidence type="ECO:0000256" key="1">
    <source>
        <dbReference type="ARBA" id="ARBA00005080"/>
    </source>
</evidence>
<comment type="caution">
    <text evidence="9">The sequence shown here is derived from an EMBL/GenBank/DDBJ whole genome shotgun (WGS) entry which is preliminary data.</text>
</comment>
<accession>A0A8S1J1F8</accession>
<evidence type="ECO:0000256" key="3">
    <source>
        <dbReference type="ARBA" id="ARBA00012715"/>
    </source>
</evidence>
<dbReference type="PANTHER" id="PTHR11109:SF7">
    <property type="entry name" value="GTP CYCLOHYDROLASE 1"/>
    <property type="match status" value="1"/>
</dbReference>
<dbReference type="Pfam" id="PF01227">
    <property type="entry name" value="GTP_cyclohydroI"/>
    <property type="match status" value="1"/>
</dbReference>
<dbReference type="EMBL" id="CAJHUC010001493">
    <property type="protein sequence ID" value="CAD7701314.1"/>
    <property type="molecule type" value="Genomic_DNA"/>
</dbReference>
<feature type="region of interest" description="Disordered" evidence="7">
    <location>
        <begin position="26"/>
        <end position="60"/>
    </location>
</feature>
<dbReference type="GO" id="GO:0008270">
    <property type="term" value="F:zinc ion binding"/>
    <property type="evidence" value="ECO:0007669"/>
    <property type="project" value="TreeGrafter"/>
</dbReference>
<dbReference type="OrthoDB" id="4966at2759"/>
<feature type="region of interest" description="Disordered" evidence="7">
    <location>
        <begin position="82"/>
        <end position="113"/>
    </location>
</feature>
<keyword evidence="10" id="KW-1185">Reference proteome</keyword>
<dbReference type="Proteomes" id="UP000708148">
    <property type="component" value="Unassembled WGS sequence"/>
</dbReference>
<keyword evidence="5" id="KW-0378">Hydrolase</keyword>
<feature type="domain" description="GTP cyclohydrolase I" evidence="8">
    <location>
        <begin position="137"/>
        <end position="238"/>
    </location>
</feature>
<proteinExistence type="inferred from homology"/>
<dbReference type="InterPro" id="IPR020602">
    <property type="entry name" value="GTP_CycHdrlase_I_dom"/>
</dbReference>
<dbReference type="EC" id="3.5.4.16" evidence="3"/>
<reference evidence="9" key="1">
    <citation type="submission" date="2020-12" db="EMBL/GenBank/DDBJ databases">
        <authorList>
            <person name="Iha C."/>
        </authorList>
    </citation>
    <scope>NUCLEOTIDE SEQUENCE</scope>
</reference>
<evidence type="ECO:0000313" key="9">
    <source>
        <dbReference type="EMBL" id="CAD7701314.1"/>
    </source>
</evidence>
<feature type="non-terminal residue" evidence="9">
    <location>
        <position position="1"/>
    </location>
</feature>
<dbReference type="GO" id="GO:0046654">
    <property type="term" value="P:tetrahydrofolate biosynthetic process"/>
    <property type="evidence" value="ECO:0007669"/>
    <property type="project" value="InterPro"/>
</dbReference>
<evidence type="ECO:0000256" key="7">
    <source>
        <dbReference type="SAM" id="MobiDB-lite"/>
    </source>
</evidence>
<dbReference type="InterPro" id="IPR001474">
    <property type="entry name" value="GTP_CycHdrlase_I"/>
</dbReference>
<feature type="compositionally biased region" description="Polar residues" evidence="7">
    <location>
        <begin position="42"/>
        <end position="56"/>
    </location>
</feature>
<dbReference type="AlphaFoldDB" id="A0A8S1J1F8"/>
<evidence type="ECO:0000256" key="2">
    <source>
        <dbReference type="ARBA" id="ARBA00008085"/>
    </source>
</evidence>